<feature type="compositionally biased region" description="Low complexity" evidence="3">
    <location>
        <begin position="301"/>
        <end position="312"/>
    </location>
</feature>
<dbReference type="AlphaFoldDB" id="L1JPD8"/>
<gene>
    <name evidence="5" type="ORF">GUITHDRAFT_104324</name>
</gene>
<feature type="region of interest" description="Disordered" evidence="3">
    <location>
        <begin position="261"/>
        <end position="282"/>
    </location>
</feature>
<dbReference type="InterPro" id="IPR001138">
    <property type="entry name" value="Zn2Cys6_DnaBD"/>
</dbReference>
<feature type="region of interest" description="Disordered" evidence="3">
    <location>
        <begin position="294"/>
        <end position="316"/>
    </location>
</feature>
<keyword evidence="7" id="KW-1185">Reference proteome</keyword>
<evidence type="ECO:0000313" key="7">
    <source>
        <dbReference type="Proteomes" id="UP000011087"/>
    </source>
</evidence>
<organism evidence="5">
    <name type="scientific">Guillardia theta (strain CCMP2712)</name>
    <name type="common">Cryptophyte</name>
    <dbReference type="NCBI Taxonomy" id="905079"/>
    <lineage>
        <taxon>Eukaryota</taxon>
        <taxon>Cryptophyceae</taxon>
        <taxon>Pyrenomonadales</taxon>
        <taxon>Geminigeraceae</taxon>
        <taxon>Guillardia</taxon>
    </lineage>
</organism>
<accession>L1JPD8</accession>
<dbReference type="RefSeq" id="XP_005836908.1">
    <property type="nucleotide sequence ID" value="XM_005836851.1"/>
</dbReference>
<dbReference type="CDD" id="cd00067">
    <property type="entry name" value="GAL4"/>
    <property type="match status" value="3"/>
</dbReference>
<dbReference type="Gene3D" id="4.10.240.10">
    <property type="entry name" value="Zn(2)-C6 fungal-type DNA-binding domain"/>
    <property type="match status" value="2"/>
</dbReference>
<dbReference type="SUPFAM" id="SSF57701">
    <property type="entry name" value="Zn2/Cys6 DNA-binding domain"/>
    <property type="match status" value="2"/>
</dbReference>
<dbReference type="PANTHER" id="PTHR47659:SF7">
    <property type="entry name" value="FUNGAL TRANSCRIPTIONAL REGULATORY PROTEIN, N-TERMINAL DOMAIN-CONTAINING PROTEIN"/>
    <property type="match status" value="1"/>
</dbReference>
<feature type="domain" description="Zn(2)-C6 fungal-type" evidence="4">
    <location>
        <begin position="51"/>
        <end position="82"/>
    </location>
</feature>
<dbReference type="Proteomes" id="UP000011087">
    <property type="component" value="Unassembled WGS sequence"/>
</dbReference>
<proteinExistence type="predicted"/>
<keyword evidence="1" id="KW-0479">Metal-binding</keyword>
<protein>
    <recommendedName>
        <fullName evidence="4">Zn(2)-C6 fungal-type domain-containing protein</fullName>
    </recommendedName>
</protein>
<reference evidence="7" key="2">
    <citation type="submission" date="2012-11" db="EMBL/GenBank/DDBJ databases">
        <authorList>
            <person name="Kuo A."/>
            <person name="Curtis B.A."/>
            <person name="Tanifuji G."/>
            <person name="Burki F."/>
            <person name="Gruber A."/>
            <person name="Irimia M."/>
            <person name="Maruyama S."/>
            <person name="Arias M.C."/>
            <person name="Ball S.G."/>
            <person name="Gile G.H."/>
            <person name="Hirakawa Y."/>
            <person name="Hopkins J.F."/>
            <person name="Rensing S.A."/>
            <person name="Schmutz J."/>
            <person name="Symeonidi A."/>
            <person name="Elias M."/>
            <person name="Eveleigh R.J."/>
            <person name="Herman E.K."/>
            <person name="Klute M.J."/>
            <person name="Nakayama T."/>
            <person name="Obornik M."/>
            <person name="Reyes-Prieto A."/>
            <person name="Armbrust E.V."/>
            <person name="Aves S.J."/>
            <person name="Beiko R.G."/>
            <person name="Coutinho P."/>
            <person name="Dacks J.B."/>
            <person name="Durnford D.G."/>
            <person name="Fast N.M."/>
            <person name="Green B.R."/>
            <person name="Grisdale C."/>
            <person name="Hempe F."/>
            <person name="Henrissat B."/>
            <person name="Hoppner M.P."/>
            <person name="Ishida K.-I."/>
            <person name="Kim E."/>
            <person name="Koreny L."/>
            <person name="Kroth P.G."/>
            <person name="Liu Y."/>
            <person name="Malik S.-B."/>
            <person name="Maier U.G."/>
            <person name="McRose D."/>
            <person name="Mock T."/>
            <person name="Neilson J.A."/>
            <person name="Onodera N.T."/>
            <person name="Poole A.M."/>
            <person name="Pritham E.J."/>
            <person name="Richards T.A."/>
            <person name="Rocap G."/>
            <person name="Roy S.W."/>
            <person name="Sarai C."/>
            <person name="Schaack S."/>
            <person name="Shirato S."/>
            <person name="Slamovits C.H."/>
            <person name="Spencer D.F."/>
            <person name="Suzuki S."/>
            <person name="Worden A.Z."/>
            <person name="Zauner S."/>
            <person name="Barry K."/>
            <person name="Bell C."/>
            <person name="Bharti A.K."/>
            <person name="Crow J.A."/>
            <person name="Grimwood J."/>
            <person name="Kramer R."/>
            <person name="Lindquist E."/>
            <person name="Lucas S."/>
            <person name="Salamov A."/>
            <person name="McFadden G.I."/>
            <person name="Lane C.E."/>
            <person name="Keeling P.J."/>
            <person name="Gray M.W."/>
            <person name="Grigoriev I.V."/>
            <person name="Archibald J.M."/>
        </authorList>
    </citation>
    <scope>NUCLEOTIDE SEQUENCE</scope>
    <source>
        <strain evidence="7">CCMP2712</strain>
    </source>
</reference>
<reference evidence="5 7" key="1">
    <citation type="journal article" date="2012" name="Nature">
        <title>Algal genomes reveal evolutionary mosaicism and the fate of nucleomorphs.</title>
        <authorList>
            <consortium name="DOE Joint Genome Institute"/>
            <person name="Curtis B.A."/>
            <person name="Tanifuji G."/>
            <person name="Burki F."/>
            <person name="Gruber A."/>
            <person name="Irimia M."/>
            <person name="Maruyama S."/>
            <person name="Arias M.C."/>
            <person name="Ball S.G."/>
            <person name="Gile G.H."/>
            <person name="Hirakawa Y."/>
            <person name="Hopkins J.F."/>
            <person name="Kuo A."/>
            <person name="Rensing S.A."/>
            <person name="Schmutz J."/>
            <person name="Symeonidi A."/>
            <person name="Elias M."/>
            <person name="Eveleigh R.J."/>
            <person name="Herman E.K."/>
            <person name="Klute M.J."/>
            <person name="Nakayama T."/>
            <person name="Obornik M."/>
            <person name="Reyes-Prieto A."/>
            <person name="Armbrust E.V."/>
            <person name="Aves S.J."/>
            <person name="Beiko R.G."/>
            <person name="Coutinho P."/>
            <person name="Dacks J.B."/>
            <person name="Durnford D.G."/>
            <person name="Fast N.M."/>
            <person name="Green B.R."/>
            <person name="Grisdale C.J."/>
            <person name="Hempel F."/>
            <person name="Henrissat B."/>
            <person name="Hoppner M.P."/>
            <person name="Ishida K."/>
            <person name="Kim E."/>
            <person name="Koreny L."/>
            <person name="Kroth P.G."/>
            <person name="Liu Y."/>
            <person name="Malik S.B."/>
            <person name="Maier U.G."/>
            <person name="McRose D."/>
            <person name="Mock T."/>
            <person name="Neilson J.A."/>
            <person name="Onodera N.T."/>
            <person name="Poole A.M."/>
            <person name="Pritham E.J."/>
            <person name="Richards T.A."/>
            <person name="Rocap G."/>
            <person name="Roy S.W."/>
            <person name="Sarai C."/>
            <person name="Schaack S."/>
            <person name="Shirato S."/>
            <person name="Slamovits C.H."/>
            <person name="Spencer D.F."/>
            <person name="Suzuki S."/>
            <person name="Worden A.Z."/>
            <person name="Zauner S."/>
            <person name="Barry K."/>
            <person name="Bell C."/>
            <person name="Bharti A.K."/>
            <person name="Crow J.A."/>
            <person name="Grimwood J."/>
            <person name="Kramer R."/>
            <person name="Lindquist E."/>
            <person name="Lucas S."/>
            <person name="Salamov A."/>
            <person name="McFadden G.I."/>
            <person name="Lane C.E."/>
            <person name="Keeling P.J."/>
            <person name="Gray M.W."/>
            <person name="Grigoriev I.V."/>
            <person name="Archibald J.M."/>
        </authorList>
    </citation>
    <scope>NUCLEOTIDE SEQUENCE</scope>
    <source>
        <strain evidence="5 7">CCMP2712</strain>
    </source>
</reference>
<dbReference type="OrthoDB" id="65716at2759"/>
<keyword evidence="2" id="KW-0539">Nucleus</keyword>
<dbReference type="EnsemblProtists" id="EKX49928">
    <property type="protein sequence ID" value="EKX49928"/>
    <property type="gene ID" value="GUITHDRAFT_104324"/>
</dbReference>
<dbReference type="Pfam" id="PF00172">
    <property type="entry name" value="Zn_clus"/>
    <property type="match status" value="3"/>
</dbReference>
<dbReference type="InterPro" id="IPR036864">
    <property type="entry name" value="Zn2-C6_fun-type_DNA-bd_sf"/>
</dbReference>
<dbReference type="EMBL" id="JH992980">
    <property type="protein sequence ID" value="EKX49928.1"/>
    <property type="molecule type" value="Genomic_DNA"/>
</dbReference>
<dbReference type="PROSITE" id="PS50048">
    <property type="entry name" value="ZN2_CY6_FUNGAL_2"/>
    <property type="match status" value="3"/>
</dbReference>
<dbReference type="PANTHER" id="PTHR47659">
    <property type="entry name" value="ZN(II)2CYS6 TRANSCRIPTION FACTOR (EUROFUNG)-RELATED"/>
    <property type="match status" value="1"/>
</dbReference>
<dbReference type="PROSITE" id="PS00463">
    <property type="entry name" value="ZN2_CY6_FUNGAL_1"/>
    <property type="match status" value="2"/>
</dbReference>
<dbReference type="PaxDb" id="55529-EKX49928"/>
<dbReference type="GeneID" id="17306611"/>
<reference evidence="6" key="3">
    <citation type="submission" date="2015-06" db="UniProtKB">
        <authorList>
            <consortium name="EnsemblProtists"/>
        </authorList>
    </citation>
    <scope>IDENTIFICATION</scope>
</reference>
<dbReference type="HOGENOM" id="CLU_820017_0_0_1"/>
<dbReference type="KEGG" id="gtt:GUITHDRAFT_104324"/>
<evidence type="ECO:0000256" key="3">
    <source>
        <dbReference type="SAM" id="MobiDB-lite"/>
    </source>
</evidence>
<sequence>MLCPDALLPVSSSLLPVSSFDLSPLPLSSPSTPSSPLPANKPRRARRTSAACIHCKTNKVKCDDARPCSRCQRRGWDQSCVAFSGQSEAFALASRSPLGYLPVVAPKTQHLSLPPKRKSCEGCRQKKVKCSMDKPCSRCSSNVVMACTECLEHFAAAAAPWGQDLGYARRSDIYRMLRPHKRKHVDKACAYCRRSKIGCDEARPCARCLKAGLSCYDRKDAKKDDEAAWEQAAVAASSEAEGWKAMLSACLTEGDELWTTAGAGTGVGGENESCKGAGGWPSQEPRVLEELLEASERESGSDGTEMSSGSSPGEEEGFVSVLLEQTEEGMGGWWIEGFY</sequence>
<name>L1JPD8_GUITC</name>
<dbReference type="GO" id="GO:0008270">
    <property type="term" value="F:zinc ion binding"/>
    <property type="evidence" value="ECO:0007669"/>
    <property type="project" value="InterPro"/>
</dbReference>
<dbReference type="GO" id="GO:0000981">
    <property type="term" value="F:DNA-binding transcription factor activity, RNA polymerase II-specific"/>
    <property type="evidence" value="ECO:0007669"/>
    <property type="project" value="InterPro"/>
</dbReference>
<feature type="domain" description="Zn(2)-C6 fungal-type" evidence="4">
    <location>
        <begin position="119"/>
        <end position="149"/>
    </location>
</feature>
<feature type="domain" description="Zn(2)-C6 fungal-type" evidence="4">
    <location>
        <begin position="188"/>
        <end position="215"/>
    </location>
</feature>
<dbReference type="InterPro" id="IPR050335">
    <property type="entry name" value="ERT1_acuK_gluconeogen_tf"/>
</dbReference>
<evidence type="ECO:0000256" key="1">
    <source>
        <dbReference type="ARBA" id="ARBA00022723"/>
    </source>
</evidence>
<dbReference type="SMART" id="SM00066">
    <property type="entry name" value="GAL4"/>
    <property type="match status" value="3"/>
</dbReference>
<evidence type="ECO:0000259" key="4">
    <source>
        <dbReference type="PROSITE" id="PS50048"/>
    </source>
</evidence>
<evidence type="ECO:0000256" key="2">
    <source>
        <dbReference type="ARBA" id="ARBA00023242"/>
    </source>
</evidence>
<evidence type="ECO:0000313" key="5">
    <source>
        <dbReference type="EMBL" id="EKX49928.1"/>
    </source>
</evidence>
<evidence type="ECO:0000313" key="6">
    <source>
        <dbReference type="EnsemblProtists" id="EKX49928"/>
    </source>
</evidence>